<dbReference type="RefSeq" id="WP_076299631.1">
    <property type="nucleotide sequence ID" value="NZ_MPTD01000010.1"/>
</dbReference>
<dbReference type="EMBL" id="MPTD01000010">
    <property type="protein sequence ID" value="OMD50449.1"/>
    <property type="molecule type" value="Genomic_DNA"/>
</dbReference>
<proteinExistence type="predicted"/>
<name>A0ABX3HJQ2_9BACL</name>
<organism evidence="1 2">
    <name type="scientific">Paenibacillus odorifer</name>
    <dbReference type="NCBI Taxonomy" id="189426"/>
    <lineage>
        <taxon>Bacteria</taxon>
        <taxon>Bacillati</taxon>
        <taxon>Bacillota</taxon>
        <taxon>Bacilli</taxon>
        <taxon>Bacillales</taxon>
        <taxon>Paenibacillaceae</taxon>
        <taxon>Paenibacillus</taxon>
    </lineage>
</organism>
<protein>
    <submittedName>
        <fullName evidence="1">Uncharacterized protein</fullName>
    </submittedName>
</protein>
<gene>
    <name evidence="1" type="ORF">BSK51_15855</name>
</gene>
<comment type="caution">
    <text evidence="1">The sequence shown here is derived from an EMBL/GenBank/DDBJ whole genome shotgun (WGS) entry which is preliminary data.</text>
</comment>
<keyword evidence="2" id="KW-1185">Reference proteome</keyword>
<accession>A0ABX3HJQ2</accession>
<dbReference type="Proteomes" id="UP000187313">
    <property type="component" value="Unassembled WGS sequence"/>
</dbReference>
<sequence length="357" mass="40842">MPTGKIYFNNGDAKPFIRLDNVIACCNRLNGEELKLLGQIMNIVNIDYSRGITTTEVKLPRNLLTWIFNNCTMESILNYAKSLKELGFIESFSRDGGDNGDFIFLVKEKELFVNNPYVLLGVIENQVIESFRYSGKSSRDFLKAMKTATIAVQKDYVKRLKNANDSKKKEILEEYQQYLCEQLIPYGSFSPPIPRSTLPKTKQSTEHNLPESVNDWSKSDFTTYFSSRYKEITKKNHTKSSKKSGTLEQCISKVIDLYSGDKIKTKSHIDKFFKGVPYDNKMKTDPQAYFMADTGLLERVNAAVESGVPFTLYENREHQDKHSTNGINQNLDIKEAVQENKGIDVDKFLKAIYGEEK</sequence>
<reference evidence="1 2" key="1">
    <citation type="submission" date="2016-10" db="EMBL/GenBank/DDBJ databases">
        <title>Paenibacillus species isolates.</title>
        <authorList>
            <person name="Beno S.M."/>
        </authorList>
    </citation>
    <scope>NUCLEOTIDE SEQUENCE [LARGE SCALE GENOMIC DNA]</scope>
    <source>
        <strain evidence="1 2">FSL R5-0923</strain>
    </source>
</reference>
<evidence type="ECO:0000313" key="1">
    <source>
        <dbReference type="EMBL" id="OMD50449.1"/>
    </source>
</evidence>
<evidence type="ECO:0000313" key="2">
    <source>
        <dbReference type="Proteomes" id="UP000187313"/>
    </source>
</evidence>